<geneLocation type="plasmid" evidence="1 2">
    <name>unnamed2</name>
</geneLocation>
<name>A0A220UGH0_9MICO</name>
<proteinExistence type="predicted"/>
<accession>A0A220UGH0</accession>
<dbReference type="KEGG" id="brv:CFK39_15920"/>
<dbReference type="RefSeq" id="WP_089066564.1">
    <property type="nucleotide sequence ID" value="NZ_CP022318.1"/>
</dbReference>
<gene>
    <name evidence="1" type="ORF">CFK39_15920</name>
</gene>
<dbReference type="Proteomes" id="UP000198398">
    <property type="component" value="Plasmid unnamed2"/>
</dbReference>
<keyword evidence="2" id="KW-1185">Reference proteome</keyword>
<sequence length="123" mass="13653">MSTTDTTTAADLRAARAGLHTAREAMQATRAAHDLLERAEHALLDLASTWDTRRAWRLARLIQRYSDRAFAVGRRLDAPNDAFVALRRVIDLSPSAARNARSVARSNGVDVTADADHWSYPIR</sequence>
<organism evidence="1 2">
    <name type="scientific">Brachybacterium avium</name>
    <dbReference type="NCBI Taxonomy" id="2017485"/>
    <lineage>
        <taxon>Bacteria</taxon>
        <taxon>Bacillati</taxon>
        <taxon>Actinomycetota</taxon>
        <taxon>Actinomycetes</taxon>
        <taxon>Micrococcales</taxon>
        <taxon>Dermabacteraceae</taxon>
        <taxon>Brachybacterium</taxon>
    </lineage>
</organism>
<evidence type="ECO:0000313" key="2">
    <source>
        <dbReference type="Proteomes" id="UP000198398"/>
    </source>
</evidence>
<evidence type="ECO:0000313" key="1">
    <source>
        <dbReference type="EMBL" id="ASK67334.1"/>
    </source>
</evidence>
<dbReference type="AlphaFoldDB" id="A0A220UGH0"/>
<keyword evidence="1" id="KW-0614">Plasmid</keyword>
<dbReference type="EMBL" id="CP022318">
    <property type="protein sequence ID" value="ASK67334.1"/>
    <property type="molecule type" value="Genomic_DNA"/>
</dbReference>
<reference evidence="1 2" key="1">
    <citation type="submission" date="2017-07" db="EMBL/GenBank/DDBJ databases">
        <title>Brachybacterium sp. VR2415.</title>
        <authorList>
            <person name="Tak E.J."/>
            <person name="Bae J.-W."/>
        </authorList>
    </citation>
    <scope>NUCLEOTIDE SEQUENCE [LARGE SCALE GENOMIC DNA]</scope>
    <source>
        <strain evidence="1 2">VR2415</strain>
        <plasmid evidence="1 2">unnamed2</plasmid>
    </source>
</reference>
<protein>
    <submittedName>
        <fullName evidence="1">Uncharacterized protein</fullName>
    </submittedName>
</protein>